<protein>
    <recommendedName>
        <fullName evidence="4">Nephrocystin 3-like N-terminal domain-containing protein</fullName>
    </recommendedName>
</protein>
<evidence type="ECO:0000259" key="4">
    <source>
        <dbReference type="Pfam" id="PF24883"/>
    </source>
</evidence>
<dbReference type="InterPro" id="IPR056884">
    <property type="entry name" value="NPHP3-like_N"/>
</dbReference>
<evidence type="ECO:0000313" key="5">
    <source>
        <dbReference type="EMBL" id="CRK39178.1"/>
    </source>
</evidence>
<accession>A0A0G4MYA5</accession>
<evidence type="ECO:0000256" key="3">
    <source>
        <dbReference type="SAM" id="MobiDB-lite"/>
    </source>
</evidence>
<dbReference type="Pfam" id="PF12796">
    <property type="entry name" value="Ank_2"/>
    <property type="match status" value="1"/>
</dbReference>
<dbReference type="SUPFAM" id="SSF48403">
    <property type="entry name" value="Ankyrin repeat"/>
    <property type="match status" value="2"/>
</dbReference>
<organism evidence="5 6">
    <name type="scientific">Verticillium longisporum</name>
    <name type="common">Verticillium dahliae var. longisporum</name>
    <dbReference type="NCBI Taxonomy" id="100787"/>
    <lineage>
        <taxon>Eukaryota</taxon>
        <taxon>Fungi</taxon>
        <taxon>Dikarya</taxon>
        <taxon>Ascomycota</taxon>
        <taxon>Pezizomycotina</taxon>
        <taxon>Sordariomycetes</taxon>
        <taxon>Hypocreomycetidae</taxon>
        <taxon>Glomerellales</taxon>
        <taxon>Plectosphaerellaceae</taxon>
        <taxon>Verticillium</taxon>
    </lineage>
</organism>
<feature type="region of interest" description="Disordered" evidence="3">
    <location>
        <begin position="37"/>
        <end position="62"/>
    </location>
</feature>
<dbReference type="Pfam" id="PF00023">
    <property type="entry name" value="Ank"/>
    <property type="match status" value="1"/>
</dbReference>
<evidence type="ECO:0000256" key="1">
    <source>
        <dbReference type="ARBA" id="ARBA00022737"/>
    </source>
</evidence>
<feature type="repeat" description="ANK" evidence="2">
    <location>
        <begin position="1216"/>
        <end position="1248"/>
    </location>
</feature>
<dbReference type="EMBL" id="CVQI01031718">
    <property type="protein sequence ID" value="CRK39178.1"/>
    <property type="molecule type" value="Genomic_DNA"/>
</dbReference>
<dbReference type="PANTHER" id="PTHR10039:SF5">
    <property type="entry name" value="NACHT DOMAIN-CONTAINING PROTEIN"/>
    <property type="match status" value="1"/>
</dbReference>
<dbReference type="InterPro" id="IPR029058">
    <property type="entry name" value="AB_hydrolase_fold"/>
</dbReference>
<name>A0A0G4MYA5_VERLO</name>
<dbReference type="SMART" id="SM00248">
    <property type="entry name" value="ANK"/>
    <property type="match status" value="11"/>
</dbReference>
<dbReference type="Gene3D" id="1.25.40.20">
    <property type="entry name" value="Ankyrin repeat-containing domain"/>
    <property type="match status" value="4"/>
</dbReference>
<dbReference type="InterPro" id="IPR002110">
    <property type="entry name" value="Ankyrin_rpt"/>
</dbReference>
<keyword evidence="1" id="KW-0677">Repeat</keyword>
<dbReference type="InterPro" id="IPR036770">
    <property type="entry name" value="Ankyrin_rpt-contain_sf"/>
</dbReference>
<sequence length="1564" mass="174325">MLVYNVTEPTDCPASLPPPQVGSVLQTVSTASHHITIGSRDEGTQSDWTPLRPPQCCGQRKGRLEAENVTDRRADQMFGLRQQQTPSIVFIHGFTGHPERTWLQQSPYTHQKQASSGTKNVRSSRFQGILDSLKGRPKNNVCWPRDLLPTILPDARVLTYGYDTRISHPFGPQRSQSGVYAIARDFLFELEGRRQPPGRPIIFVVHSLGGIVVKQLLKASSQSLDERAFLKDIYDSTAGVLFFGTPHAGADPRGLAHHVVQSIARAMRISANSQVLDTLLPSSERLEELRDHFKPMAIRQNWLIYSFQEALPVQLLGKKVVEDVSSCLDIPQEIRQHIHANHMEMCRFNELEDSQFQKVKHALRRLAEAALARTRATSPGPSMESDAADLTEEQKKVLIQSLAFEQLDARQGSIKKAHDKTCRWLLQRKAYLDWLDSDKFDRHYGFLWIQGKPGVGKSTIMKFLCTEMKNSSESVKIIITFFFNASGDDLERSTLGMYRSLLLQLLDEIPPLWAIFNHVYRLRWRTAERHCWDVGILQELLEAAVEHLENHSVTFFIDALDECKDSDVHDMIDFMRRMSQKSILFGSQVRTCFSSRHYPIITLERGIEVVLENQSGHAEDIKEYIEAKLKLGPSQAAKDFGSEVQQKAAGVFMWVVLVVHILNDAHVGGQGRIQELRKRLDVLPRDLHDLFRNILDRNNTNLEHLALCLQWILFARRPLTPLELYFAIHCDGNTLGGLQSAAWDREDIPLDMIERFIITSSKGLAEIRRSRRPTVQFIHESVREFFLESHGMINIDSSVQDEVEGRSQERLEKCCANYIDHVFNSIEMTNFLAKDLPVAHTTTESRLLGETCERIFPFLRYAVQYVFLHAEKAQQAGLQQNKFLEDFQFQHWLGLFNIILGRQTRRYKQSGLDCLLVEGNLPALLELFWGQTHAPRHACFVNSGAHYQYGSPLMVAVARDNRDVLRKVLDMQASYCGFEDLIPDLRRECDNAPSPLVREVREFDFQPHIRKAAGNALLATSDLLAASSTLLQIFAAVSWHYQDFSSKVDDLIRRLLSDRNFLALKVLSRSPKLRSKRGNVFRAGTPHLVEACILNHKEKVAMLLEIDVQLAVGKDDSGICTLTHACRAGYPEIIALVLEASKSARHDSIHGRVDAPDHAEEHQECEELAELLVKNSDHDFSTSNMSALAYYATKGSDVMVEALLRSGAEADAVPWRGLSPLTCGIEGGHSGVVRLLVNAGASAIASSRFDQAPLALTASLGHDMISADLLSAGAEVNHKSIDGRTALSYAAENGHHAIAIQLSQRGADLNHESAYGRNALSYAAENGHETIVDLLLVEHVHDPISGADATAQHSNCPQLVPSRQCASTELRKLLTPLHYASAACHSGIVERLLKRGADVESRNAWSQTPLVFTAAAGHANFDVLCLAIGSTQMSSPQDTTPFPPADSIGFAHASAPEMDSGTVPGGDAVTLETEAIRSGRLHTVELLLLHGALIDSADYDGHTAVAWAAARGDTEMLNFSSREARRLMFGHAKAVAFLLHTGEAAADSKTLVLVAGREEAEDRD</sequence>
<dbReference type="PROSITE" id="PS50297">
    <property type="entry name" value="ANK_REP_REGION"/>
    <property type="match status" value="2"/>
</dbReference>
<dbReference type="PANTHER" id="PTHR10039">
    <property type="entry name" value="AMELOGENIN"/>
    <property type="match status" value="1"/>
</dbReference>
<dbReference type="SUPFAM" id="SSF53474">
    <property type="entry name" value="alpha/beta-Hydrolases"/>
    <property type="match status" value="1"/>
</dbReference>
<dbReference type="Proteomes" id="UP000045706">
    <property type="component" value="Unassembled WGS sequence"/>
</dbReference>
<dbReference type="Gene3D" id="3.40.50.1820">
    <property type="entry name" value="alpha/beta hydrolase"/>
    <property type="match status" value="1"/>
</dbReference>
<dbReference type="Gene3D" id="3.40.50.300">
    <property type="entry name" value="P-loop containing nucleotide triphosphate hydrolases"/>
    <property type="match status" value="1"/>
</dbReference>
<dbReference type="SUPFAM" id="SSF52540">
    <property type="entry name" value="P-loop containing nucleoside triphosphate hydrolases"/>
    <property type="match status" value="1"/>
</dbReference>
<feature type="repeat" description="ANK" evidence="2">
    <location>
        <begin position="1372"/>
        <end position="1404"/>
    </location>
</feature>
<dbReference type="PROSITE" id="PS50088">
    <property type="entry name" value="ANK_REPEAT"/>
    <property type="match status" value="3"/>
</dbReference>
<keyword evidence="2" id="KW-0040">ANK repeat</keyword>
<dbReference type="InterPro" id="IPR027417">
    <property type="entry name" value="P-loop_NTPase"/>
</dbReference>
<proteinExistence type="predicted"/>
<gene>
    <name evidence="5" type="ORF">BN1723_000713</name>
</gene>
<feature type="domain" description="Nephrocystin 3-like N-terminal" evidence="4">
    <location>
        <begin position="421"/>
        <end position="596"/>
    </location>
</feature>
<feature type="repeat" description="ANK" evidence="2">
    <location>
        <begin position="1282"/>
        <end position="1314"/>
    </location>
</feature>
<reference evidence="6" key="1">
    <citation type="submission" date="2015-05" db="EMBL/GenBank/DDBJ databases">
        <authorList>
            <person name="Fogelqvist Johan"/>
        </authorList>
    </citation>
    <scope>NUCLEOTIDE SEQUENCE [LARGE SCALE GENOMIC DNA]</scope>
</reference>
<evidence type="ECO:0000313" key="6">
    <source>
        <dbReference type="Proteomes" id="UP000045706"/>
    </source>
</evidence>
<dbReference type="PRINTS" id="PR01415">
    <property type="entry name" value="ANKYRIN"/>
</dbReference>
<dbReference type="Pfam" id="PF24883">
    <property type="entry name" value="NPHP3_N"/>
    <property type="match status" value="1"/>
</dbReference>
<evidence type="ECO:0000256" key="2">
    <source>
        <dbReference type="PROSITE-ProRule" id="PRU00023"/>
    </source>
</evidence>